<accession>A0A8S5NEZ9</accession>
<reference evidence="1" key="1">
    <citation type="journal article" date="2021" name="Proc. Natl. Acad. Sci. U.S.A.">
        <title>A Catalog of Tens of Thousands of Viruses from Human Metagenomes Reveals Hidden Associations with Chronic Diseases.</title>
        <authorList>
            <person name="Tisza M.J."/>
            <person name="Buck C.B."/>
        </authorList>
    </citation>
    <scope>NUCLEOTIDE SEQUENCE</scope>
    <source>
        <strain evidence="1">CtUSJ1</strain>
    </source>
</reference>
<evidence type="ECO:0000313" key="1">
    <source>
        <dbReference type="EMBL" id="DAD93217.1"/>
    </source>
</evidence>
<sequence length="218" mass="24740">MKPETLKATGQLLIYDKFDSSKVKMYAYMLEDINPVTLAEAIKQCINTCEFVPAVATIRKKAAEISGYVNGKEERLIAQDAWEVVRKKASQVGYEKGLDELEGITRLAAKTVWRFFDPRNCQSYNESAAMSQFCKAYEQLAAREQKNMEIAESIKNNGLLMEARKRAKLNMPRNTEIKMLDNGHLVEVEKYEAVDLKSMVKDADISEESKKLIIGVLE</sequence>
<organism evidence="1">
    <name type="scientific">Podoviridae sp. ctUSJ1</name>
    <dbReference type="NCBI Taxonomy" id="2826558"/>
    <lineage>
        <taxon>Viruses</taxon>
        <taxon>Duplodnaviria</taxon>
        <taxon>Heunggongvirae</taxon>
        <taxon>Uroviricota</taxon>
        <taxon>Caudoviricetes</taxon>
    </lineage>
</organism>
<name>A0A8S5NEZ9_9CAUD</name>
<protein>
    <submittedName>
        <fullName evidence="1">Replication protein P</fullName>
    </submittedName>
</protein>
<dbReference type="EMBL" id="BK015155">
    <property type="protein sequence ID" value="DAD93217.1"/>
    <property type="molecule type" value="Genomic_DNA"/>
</dbReference>
<proteinExistence type="predicted"/>